<dbReference type="EMBL" id="PKPP01000462">
    <property type="protein sequence ID" value="PWA92454.1"/>
    <property type="molecule type" value="Genomic_DNA"/>
</dbReference>
<organism evidence="8 9">
    <name type="scientific">Artemisia annua</name>
    <name type="common">Sweet wormwood</name>
    <dbReference type="NCBI Taxonomy" id="35608"/>
    <lineage>
        <taxon>Eukaryota</taxon>
        <taxon>Viridiplantae</taxon>
        <taxon>Streptophyta</taxon>
        <taxon>Embryophyta</taxon>
        <taxon>Tracheophyta</taxon>
        <taxon>Spermatophyta</taxon>
        <taxon>Magnoliopsida</taxon>
        <taxon>eudicotyledons</taxon>
        <taxon>Gunneridae</taxon>
        <taxon>Pentapetalae</taxon>
        <taxon>asterids</taxon>
        <taxon>campanulids</taxon>
        <taxon>Asterales</taxon>
        <taxon>Asteraceae</taxon>
        <taxon>Asteroideae</taxon>
        <taxon>Anthemideae</taxon>
        <taxon>Artemisiinae</taxon>
        <taxon>Artemisia</taxon>
    </lineage>
</organism>
<comment type="similarity">
    <text evidence="1">Belongs to the alkB family.</text>
</comment>
<evidence type="ECO:0000256" key="2">
    <source>
        <dbReference type="ARBA" id="ARBA00022723"/>
    </source>
</evidence>
<comment type="caution">
    <text evidence="8">The sequence shown here is derived from an EMBL/GenBank/DDBJ whole genome shotgun (WGS) entry which is preliminary data.</text>
</comment>
<dbReference type="GO" id="GO:0008198">
    <property type="term" value="F:ferrous iron binding"/>
    <property type="evidence" value="ECO:0007669"/>
    <property type="project" value="TreeGrafter"/>
</dbReference>
<keyword evidence="3" id="KW-0223">Dioxygenase</keyword>
<gene>
    <name evidence="8" type="ORF">CTI12_AA006710</name>
</gene>
<name>A0A2U1Q356_ARTAN</name>
<feature type="domain" description="Alpha-ketoglutarate-dependent dioxygenase AlkB-like" evidence="7">
    <location>
        <begin position="15"/>
        <end position="220"/>
    </location>
</feature>
<evidence type="ECO:0000256" key="4">
    <source>
        <dbReference type="ARBA" id="ARBA00023002"/>
    </source>
</evidence>
<evidence type="ECO:0000256" key="1">
    <source>
        <dbReference type="ARBA" id="ARBA00007879"/>
    </source>
</evidence>
<feature type="binding site" evidence="6">
    <location>
        <position position="190"/>
    </location>
    <ligand>
        <name>Fe cation</name>
        <dbReference type="ChEBI" id="CHEBI:24875"/>
        <note>catalytic</note>
    </ligand>
</feature>
<evidence type="ECO:0000256" key="5">
    <source>
        <dbReference type="ARBA" id="ARBA00023004"/>
    </source>
</evidence>
<dbReference type="OrthoDB" id="6614653at2759"/>
<evidence type="ECO:0000313" key="8">
    <source>
        <dbReference type="EMBL" id="PWA92454.1"/>
    </source>
</evidence>
<dbReference type="Pfam" id="PF13532">
    <property type="entry name" value="2OG-FeII_Oxy_2"/>
    <property type="match status" value="1"/>
</dbReference>
<dbReference type="InterPro" id="IPR037151">
    <property type="entry name" value="AlkB-like_sf"/>
</dbReference>
<evidence type="ECO:0000313" key="9">
    <source>
        <dbReference type="Proteomes" id="UP000245207"/>
    </source>
</evidence>
<dbReference type="PANTHER" id="PTHR16557">
    <property type="entry name" value="ALKYLATED DNA REPAIR PROTEIN ALKB-RELATED"/>
    <property type="match status" value="1"/>
</dbReference>
<dbReference type="AlphaFoldDB" id="A0A2U1Q356"/>
<accession>A0A2U1Q356</accession>
<dbReference type="InterPro" id="IPR004574">
    <property type="entry name" value="Alkb"/>
</dbReference>
<keyword evidence="4" id="KW-0560">Oxidoreductase</keyword>
<proteinExistence type="inferred from homology"/>
<dbReference type="Proteomes" id="UP000245207">
    <property type="component" value="Unassembled WGS sequence"/>
</dbReference>
<dbReference type="PANTHER" id="PTHR16557:SF10">
    <property type="entry name" value="2-OXOGLUTARATE-DEPENDENT DIOXYGENASE FAMILY PROTEIN"/>
    <property type="match status" value="1"/>
</dbReference>
<dbReference type="STRING" id="35608.A0A2U1Q356"/>
<keyword evidence="5 6" id="KW-0408">Iron</keyword>
<feature type="binding site" evidence="6">
    <location>
        <position position="128"/>
    </location>
    <ligand>
        <name>Fe cation</name>
        <dbReference type="ChEBI" id="CHEBI:24875"/>
        <note>catalytic</note>
    </ligand>
</feature>
<dbReference type="InterPro" id="IPR027450">
    <property type="entry name" value="AlkB-like"/>
</dbReference>
<dbReference type="GO" id="GO:0005737">
    <property type="term" value="C:cytoplasm"/>
    <property type="evidence" value="ECO:0007669"/>
    <property type="project" value="TreeGrafter"/>
</dbReference>
<dbReference type="GO" id="GO:0035513">
    <property type="term" value="P:oxidative RNA demethylation"/>
    <property type="evidence" value="ECO:0007669"/>
    <property type="project" value="TreeGrafter"/>
</dbReference>
<dbReference type="GO" id="GO:0035516">
    <property type="term" value="F:broad specificity oxidative DNA demethylase activity"/>
    <property type="evidence" value="ECO:0007669"/>
    <property type="project" value="TreeGrafter"/>
</dbReference>
<dbReference type="GO" id="GO:0035515">
    <property type="term" value="F:oxidative RNA demethylase activity"/>
    <property type="evidence" value="ECO:0007669"/>
    <property type="project" value="TreeGrafter"/>
</dbReference>
<dbReference type="Gene3D" id="2.60.120.590">
    <property type="entry name" value="Alpha-ketoglutarate-dependent dioxygenase AlkB-like"/>
    <property type="match status" value="1"/>
</dbReference>
<evidence type="ECO:0000256" key="3">
    <source>
        <dbReference type="ARBA" id="ARBA00022964"/>
    </source>
</evidence>
<evidence type="ECO:0000256" key="6">
    <source>
        <dbReference type="PIRSR" id="PIRSR604574-2"/>
    </source>
</evidence>
<protein>
    <submittedName>
        <fullName evidence="8">Alkylated DNA repair protein AlkB</fullName>
    </submittedName>
</protein>
<dbReference type="SUPFAM" id="SSF51197">
    <property type="entry name" value="Clavaminate synthase-like"/>
    <property type="match status" value="1"/>
</dbReference>
<evidence type="ECO:0000259" key="7">
    <source>
        <dbReference type="Pfam" id="PF13532"/>
    </source>
</evidence>
<keyword evidence="2 6" id="KW-0479">Metal-binding</keyword>
<keyword evidence="9" id="KW-1185">Reference proteome</keyword>
<sequence>MENNDESSYEKLGCGMILLKRYISLSDQVEIVNICQQLGFHVNGFKECIPSGEKLGLQMMMLGSTWYPPSCYPDSIKPLTVPRKIISLVSSSIQDSQRHLNLKDKISSKCSNHCVVKFYTNTDGLALHEERDDKSWYRFRRKGRPVVSMFIGDSAEFFYSDARNLSKVDNILLESGDVLIFDNNSGDIFHGLHKIIPNSAPLPFLRKSMLKPGLLNLSFRRF</sequence>
<reference evidence="8 9" key="1">
    <citation type="journal article" date="2018" name="Mol. Plant">
        <title>The genome of Artemisia annua provides insight into the evolution of Asteraceae family and artemisinin biosynthesis.</title>
        <authorList>
            <person name="Shen Q."/>
            <person name="Zhang L."/>
            <person name="Liao Z."/>
            <person name="Wang S."/>
            <person name="Yan T."/>
            <person name="Shi P."/>
            <person name="Liu M."/>
            <person name="Fu X."/>
            <person name="Pan Q."/>
            <person name="Wang Y."/>
            <person name="Lv Z."/>
            <person name="Lu X."/>
            <person name="Zhang F."/>
            <person name="Jiang W."/>
            <person name="Ma Y."/>
            <person name="Chen M."/>
            <person name="Hao X."/>
            <person name="Li L."/>
            <person name="Tang Y."/>
            <person name="Lv G."/>
            <person name="Zhou Y."/>
            <person name="Sun X."/>
            <person name="Brodelius P.E."/>
            <person name="Rose J.K.C."/>
            <person name="Tang K."/>
        </authorList>
    </citation>
    <scope>NUCLEOTIDE SEQUENCE [LARGE SCALE GENOMIC DNA]</scope>
    <source>
        <strain evidence="9">cv. Huhao1</strain>
        <tissue evidence="8">Leaf</tissue>
    </source>
</reference>
<comment type="cofactor">
    <cofactor evidence="6">
        <name>Fe(2+)</name>
        <dbReference type="ChEBI" id="CHEBI:29033"/>
    </cofactor>
    <text evidence="6">Binds 1 Fe(2+) ion per subunit.</text>
</comment>